<comment type="caution">
    <text evidence="2">The sequence shown here is derived from an EMBL/GenBank/DDBJ whole genome shotgun (WGS) entry which is preliminary data.</text>
</comment>
<feature type="signal peptide" evidence="1">
    <location>
        <begin position="1"/>
        <end position="20"/>
    </location>
</feature>
<proteinExistence type="predicted"/>
<gene>
    <name evidence="2" type="ORF">NE237_027414</name>
</gene>
<reference evidence="2" key="1">
    <citation type="journal article" date="2023" name="Plant J.">
        <title>The genome of the king protea, Protea cynaroides.</title>
        <authorList>
            <person name="Chang J."/>
            <person name="Duong T.A."/>
            <person name="Schoeman C."/>
            <person name="Ma X."/>
            <person name="Roodt D."/>
            <person name="Barker N."/>
            <person name="Li Z."/>
            <person name="Van de Peer Y."/>
            <person name="Mizrachi E."/>
        </authorList>
    </citation>
    <scope>NUCLEOTIDE SEQUENCE</scope>
    <source>
        <tissue evidence="2">Young leaves</tissue>
    </source>
</reference>
<evidence type="ECO:0008006" key="4">
    <source>
        <dbReference type="Google" id="ProtNLM"/>
    </source>
</evidence>
<protein>
    <recommendedName>
        <fullName evidence="4">Secreted protein</fullName>
    </recommendedName>
</protein>
<sequence length="169" mass="18172">MFRVSFIFAIVVRVSTTALGWKPTEVGELLMEEPSKMVFSNGGSSSAGDSDQVGSGTTMQIQSRFSACCPSGQYEGFDRDRLPLKHRQSRVALPLVTFATCWSSKIVGVMGSQPMQSSVQTVGVFAKPDPGSRVSAGYGRITGGAREVGGRAAKRLLEGRWQPMVVYIS</sequence>
<feature type="chain" id="PRO_5040333722" description="Secreted protein" evidence="1">
    <location>
        <begin position="21"/>
        <end position="169"/>
    </location>
</feature>
<keyword evidence="3" id="KW-1185">Reference proteome</keyword>
<evidence type="ECO:0000313" key="3">
    <source>
        <dbReference type="Proteomes" id="UP001141806"/>
    </source>
</evidence>
<organism evidence="2 3">
    <name type="scientific">Protea cynaroides</name>
    <dbReference type="NCBI Taxonomy" id="273540"/>
    <lineage>
        <taxon>Eukaryota</taxon>
        <taxon>Viridiplantae</taxon>
        <taxon>Streptophyta</taxon>
        <taxon>Embryophyta</taxon>
        <taxon>Tracheophyta</taxon>
        <taxon>Spermatophyta</taxon>
        <taxon>Magnoliopsida</taxon>
        <taxon>Proteales</taxon>
        <taxon>Proteaceae</taxon>
        <taxon>Protea</taxon>
    </lineage>
</organism>
<dbReference type="Proteomes" id="UP001141806">
    <property type="component" value="Unassembled WGS sequence"/>
</dbReference>
<accession>A0A9Q0JT56</accession>
<evidence type="ECO:0000256" key="1">
    <source>
        <dbReference type="SAM" id="SignalP"/>
    </source>
</evidence>
<name>A0A9Q0JT56_9MAGN</name>
<dbReference type="EMBL" id="JAMYWD010000012">
    <property type="protein sequence ID" value="KAJ4950582.1"/>
    <property type="molecule type" value="Genomic_DNA"/>
</dbReference>
<dbReference type="AlphaFoldDB" id="A0A9Q0JT56"/>
<keyword evidence="1" id="KW-0732">Signal</keyword>
<evidence type="ECO:0000313" key="2">
    <source>
        <dbReference type="EMBL" id="KAJ4950582.1"/>
    </source>
</evidence>